<organism evidence="1 2">
    <name type="scientific">Porites lobata</name>
    <dbReference type="NCBI Taxonomy" id="104759"/>
    <lineage>
        <taxon>Eukaryota</taxon>
        <taxon>Metazoa</taxon>
        <taxon>Cnidaria</taxon>
        <taxon>Anthozoa</taxon>
        <taxon>Hexacorallia</taxon>
        <taxon>Scleractinia</taxon>
        <taxon>Fungiina</taxon>
        <taxon>Poritidae</taxon>
        <taxon>Porites</taxon>
    </lineage>
</organism>
<name>A0ABN8RNW1_9CNID</name>
<dbReference type="Proteomes" id="UP001159405">
    <property type="component" value="Unassembled WGS sequence"/>
</dbReference>
<reference evidence="1 2" key="1">
    <citation type="submission" date="2022-05" db="EMBL/GenBank/DDBJ databases">
        <authorList>
            <consortium name="Genoscope - CEA"/>
            <person name="William W."/>
        </authorList>
    </citation>
    <scope>NUCLEOTIDE SEQUENCE [LARGE SCALE GENOMIC DNA]</scope>
</reference>
<sequence>EPHTYLDGKLLFTSKKWGREINDITTWVEAFTIFSWIFCTAHSFRWQIVTQYKLLIIKTSPGKPGLVDYVISGLSFGFHLGFNPEPASSK</sequence>
<comment type="caution">
    <text evidence="1">The sequence shown here is derived from an EMBL/GenBank/DDBJ whole genome shotgun (WGS) entry which is preliminary data.</text>
</comment>
<gene>
    <name evidence="1" type="ORF">PLOB_00024454</name>
</gene>
<protein>
    <submittedName>
        <fullName evidence="1">Uncharacterized protein</fullName>
    </submittedName>
</protein>
<accession>A0ABN8RNW1</accession>
<evidence type="ECO:0000313" key="1">
    <source>
        <dbReference type="EMBL" id="CAH3181098.1"/>
    </source>
</evidence>
<feature type="non-terminal residue" evidence="1">
    <location>
        <position position="1"/>
    </location>
</feature>
<proteinExistence type="predicted"/>
<keyword evidence="2" id="KW-1185">Reference proteome</keyword>
<evidence type="ECO:0000313" key="2">
    <source>
        <dbReference type="Proteomes" id="UP001159405"/>
    </source>
</evidence>
<dbReference type="EMBL" id="CALNXK010000290">
    <property type="protein sequence ID" value="CAH3181098.1"/>
    <property type="molecule type" value="Genomic_DNA"/>
</dbReference>